<proteinExistence type="predicted"/>
<organism evidence="1 2">
    <name type="scientific">Anopheles albimanus</name>
    <name type="common">New world malaria mosquito</name>
    <dbReference type="NCBI Taxonomy" id="7167"/>
    <lineage>
        <taxon>Eukaryota</taxon>
        <taxon>Metazoa</taxon>
        <taxon>Ecdysozoa</taxon>
        <taxon>Arthropoda</taxon>
        <taxon>Hexapoda</taxon>
        <taxon>Insecta</taxon>
        <taxon>Pterygota</taxon>
        <taxon>Neoptera</taxon>
        <taxon>Endopterygota</taxon>
        <taxon>Diptera</taxon>
        <taxon>Nematocera</taxon>
        <taxon>Culicoidea</taxon>
        <taxon>Culicidae</taxon>
        <taxon>Anophelinae</taxon>
        <taxon>Anopheles</taxon>
    </lineage>
</organism>
<dbReference type="VEuPathDB" id="VectorBase:AALB014801"/>
<accession>A0A182FYX3</accession>
<sequence>MKQISVFSLAACVILIITYTHGLENEPSEQETLDPLDAIADTSRQQSDENIQKNDATPGQLELQGSSAIGVARKNCPRGCALSIPTGKCLPKMGAVVKKC</sequence>
<reference evidence="1 2" key="1">
    <citation type="journal article" date="2017" name="G3 (Bethesda)">
        <title>The Physical Genome Mapping of Anopheles albimanus Corrected Scaffold Misassemblies and Identified Interarm Rearrangements in Genus Anopheles.</title>
        <authorList>
            <person name="Artemov G.N."/>
            <person name="Peery A.N."/>
            <person name="Jiang X."/>
            <person name="Tu Z."/>
            <person name="Stegniy V.N."/>
            <person name="Sharakhova M.V."/>
            <person name="Sharakhov I.V."/>
        </authorList>
    </citation>
    <scope>NUCLEOTIDE SEQUENCE [LARGE SCALE GENOMIC DNA]</scope>
    <source>
        <strain evidence="1 2">ALBI9_A</strain>
    </source>
</reference>
<evidence type="ECO:0000313" key="2">
    <source>
        <dbReference type="Proteomes" id="UP000069272"/>
    </source>
</evidence>
<dbReference type="EnsemblMetazoa" id="AALB014801-RA">
    <property type="protein sequence ID" value="AALB014801-PA"/>
    <property type="gene ID" value="AALB014801"/>
</dbReference>
<keyword evidence="2" id="KW-1185">Reference proteome</keyword>
<dbReference type="AlphaFoldDB" id="A0A182FYX3"/>
<protein>
    <submittedName>
        <fullName evidence="1">Uncharacterized protein</fullName>
    </submittedName>
</protein>
<name>A0A182FYX3_ANOAL</name>
<evidence type="ECO:0000313" key="1">
    <source>
        <dbReference type="EnsemblMetazoa" id="AALB014801-PA"/>
    </source>
</evidence>
<reference evidence="1" key="2">
    <citation type="submission" date="2022-08" db="UniProtKB">
        <authorList>
            <consortium name="EnsemblMetazoa"/>
        </authorList>
    </citation>
    <scope>IDENTIFICATION</scope>
    <source>
        <strain evidence="1">STECLA/ALBI9_A</strain>
    </source>
</reference>
<dbReference type="Proteomes" id="UP000069272">
    <property type="component" value="Chromosome 2R"/>
</dbReference>